<dbReference type="KEGG" id="luo:HHL09_03685"/>
<dbReference type="RefSeq" id="WP_169453135.1">
    <property type="nucleotide sequence ID" value="NZ_CP051774.1"/>
</dbReference>
<sequence length="127" mass="14115">MESYQLALLCVIVLLVTAKTAFWFQSHEDRKRLEQQAWPVVEGLILEARITESDSSSMSSFSTTISAAGLVSYPHPTGEATAAFYLQSSSLPARNWSENFNPGSRPALRYNPENPKELSFIDFLGTP</sequence>
<gene>
    <name evidence="1" type="ORF">HHL09_03685</name>
</gene>
<protein>
    <submittedName>
        <fullName evidence="1">DUF3592 domain-containing protein</fullName>
    </submittedName>
</protein>
<proteinExistence type="predicted"/>
<accession>A0A858REC7</accession>
<dbReference type="Proteomes" id="UP000501812">
    <property type="component" value="Chromosome"/>
</dbReference>
<reference evidence="1 2" key="1">
    <citation type="submission" date="2020-04" db="EMBL/GenBank/DDBJ databases">
        <title>Luteolibacter sp. G-1-1-1 isolated from soil.</title>
        <authorList>
            <person name="Dahal R.H."/>
        </authorList>
    </citation>
    <scope>NUCLEOTIDE SEQUENCE [LARGE SCALE GENOMIC DNA]</scope>
    <source>
        <strain evidence="1 2">G-1-1-1</strain>
    </source>
</reference>
<name>A0A858REC7_9BACT</name>
<dbReference type="AlphaFoldDB" id="A0A858REC7"/>
<keyword evidence="2" id="KW-1185">Reference proteome</keyword>
<evidence type="ECO:0000313" key="2">
    <source>
        <dbReference type="Proteomes" id="UP000501812"/>
    </source>
</evidence>
<dbReference type="EMBL" id="CP051774">
    <property type="protein sequence ID" value="QJE94914.1"/>
    <property type="molecule type" value="Genomic_DNA"/>
</dbReference>
<organism evidence="1 2">
    <name type="scientific">Luteolibacter luteus</name>
    <dbReference type="NCBI Taxonomy" id="2728835"/>
    <lineage>
        <taxon>Bacteria</taxon>
        <taxon>Pseudomonadati</taxon>
        <taxon>Verrucomicrobiota</taxon>
        <taxon>Verrucomicrobiia</taxon>
        <taxon>Verrucomicrobiales</taxon>
        <taxon>Verrucomicrobiaceae</taxon>
        <taxon>Luteolibacter</taxon>
    </lineage>
</organism>
<evidence type="ECO:0000313" key="1">
    <source>
        <dbReference type="EMBL" id="QJE94914.1"/>
    </source>
</evidence>